<feature type="chain" id="PRO_5036494089" evidence="1">
    <location>
        <begin position="20"/>
        <end position="108"/>
    </location>
</feature>
<keyword evidence="1" id="KW-0732">Signal</keyword>
<organism evidence="2 3">
    <name type="scientific">Nephila pilipes</name>
    <name type="common">Giant wood spider</name>
    <name type="synonym">Nephila maculata</name>
    <dbReference type="NCBI Taxonomy" id="299642"/>
    <lineage>
        <taxon>Eukaryota</taxon>
        <taxon>Metazoa</taxon>
        <taxon>Ecdysozoa</taxon>
        <taxon>Arthropoda</taxon>
        <taxon>Chelicerata</taxon>
        <taxon>Arachnida</taxon>
        <taxon>Araneae</taxon>
        <taxon>Araneomorphae</taxon>
        <taxon>Entelegynae</taxon>
        <taxon>Araneoidea</taxon>
        <taxon>Nephilidae</taxon>
        <taxon>Nephila</taxon>
    </lineage>
</organism>
<proteinExistence type="predicted"/>
<dbReference type="AlphaFoldDB" id="A0A8X6M8U9"/>
<sequence>MWYSWIYVSFIWYFRCIVLEDILLSSGAATMDETVWEVNVPIHKVGGNPWMTGYRSPENIFACFELFSKSRNYRVINTSSKPLDIQDGRDVLLTPLALPSYPVWTEGT</sequence>
<dbReference type="Proteomes" id="UP000887013">
    <property type="component" value="Unassembled WGS sequence"/>
</dbReference>
<keyword evidence="3" id="KW-1185">Reference proteome</keyword>
<protein>
    <submittedName>
        <fullName evidence="2">Uncharacterized protein</fullName>
    </submittedName>
</protein>
<feature type="signal peptide" evidence="1">
    <location>
        <begin position="1"/>
        <end position="19"/>
    </location>
</feature>
<evidence type="ECO:0000313" key="2">
    <source>
        <dbReference type="EMBL" id="GFS32104.1"/>
    </source>
</evidence>
<reference evidence="2" key="1">
    <citation type="submission" date="2020-08" db="EMBL/GenBank/DDBJ databases">
        <title>Multicomponent nature underlies the extraordinary mechanical properties of spider dragline silk.</title>
        <authorList>
            <person name="Kono N."/>
            <person name="Nakamura H."/>
            <person name="Mori M."/>
            <person name="Yoshida Y."/>
            <person name="Ohtoshi R."/>
            <person name="Malay A.D."/>
            <person name="Moran D.A.P."/>
            <person name="Tomita M."/>
            <person name="Numata K."/>
            <person name="Arakawa K."/>
        </authorList>
    </citation>
    <scope>NUCLEOTIDE SEQUENCE</scope>
</reference>
<gene>
    <name evidence="2" type="ORF">NPIL_321001</name>
</gene>
<evidence type="ECO:0000313" key="3">
    <source>
        <dbReference type="Proteomes" id="UP000887013"/>
    </source>
</evidence>
<dbReference type="EMBL" id="BMAW01087893">
    <property type="protein sequence ID" value="GFS32104.1"/>
    <property type="molecule type" value="Genomic_DNA"/>
</dbReference>
<comment type="caution">
    <text evidence="2">The sequence shown here is derived from an EMBL/GenBank/DDBJ whole genome shotgun (WGS) entry which is preliminary data.</text>
</comment>
<name>A0A8X6M8U9_NEPPI</name>
<evidence type="ECO:0000256" key="1">
    <source>
        <dbReference type="SAM" id="SignalP"/>
    </source>
</evidence>
<accession>A0A8X6M8U9</accession>